<dbReference type="AlphaFoldDB" id="A0A176YM50"/>
<evidence type="ECO:0000256" key="3">
    <source>
        <dbReference type="ARBA" id="ARBA00023163"/>
    </source>
</evidence>
<accession>A0A176YM50</accession>
<gene>
    <name evidence="5" type="ORF">AYJ54_18015</name>
</gene>
<dbReference type="EMBL" id="LUUB01000070">
    <property type="protein sequence ID" value="OAF07223.1"/>
    <property type="molecule type" value="Genomic_DNA"/>
</dbReference>
<feature type="domain" description="HTH luxR-type" evidence="4">
    <location>
        <begin position="191"/>
        <end position="256"/>
    </location>
</feature>
<keyword evidence="3" id="KW-0804">Transcription</keyword>
<dbReference type="InterPro" id="IPR016032">
    <property type="entry name" value="Sig_transdc_resp-reg_C-effctor"/>
</dbReference>
<dbReference type="SMART" id="SM00421">
    <property type="entry name" value="HTH_LUXR"/>
    <property type="match status" value="1"/>
</dbReference>
<dbReference type="GO" id="GO:0006355">
    <property type="term" value="P:regulation of DNA-templated transcription"/>
    <property type="evidence" value="ECO:0007669"/>
    <property type="project" value="InterPro"/>
</dbReference>
<dbReference type="RefSeq" id="WP_063702362.1">
    <property type="nucleotide sequence ID" value="NZ_LUUB01000070.1"/>
</dbReference>
<dbReference type="PANTHER" id="PTHR44688:SF16">
    <property type="entry name" value="DNA-BINDING TRANSCRIPTIONAL ACTIVATOR DEVR_DOSR"/>
    <property type="match status" value="1"/>
</dbReference>
<evidence type="ECO:0000313" key="6">
    <source>
        <dbReference type="Proteomes" id="UP000076959"/>
    </source>
</evidence>
<dbReference type="STRING" id="1505087.AYJ54_18015"/>
<dbReference type="InterPro" id="IPR000792">
    <property type="entry name" value="Tscrpt_reg_LuxR_C"/>
</dbReference>
<dbReference type="PANTHER" id="PTHR44688">
    <property type="entry name" value="DNA-BINDING TRANSCRIPTIONAL ACTIVATOR DEVR_DOSR"/>
    <property type="match status" value="1"/>
</dbReference>
<dbReference type="SUPFAM" id="SSF46894">
    <property type="entry name" value="C-terminal effector domain of the bipartite response regulators"/>
    <property type="match status" value="1"/>
</dbReference>
<reference evidence="5 6" key="1">
    <citation type="submission" date="2016-03" db="EMBL/GenBank/DDBJ databases">
        <title>Draft Genome Sequence of the Strain BR 10245 (Bradyrhizobium sp.) isolated from nodules of Centrolobium paraense.</title>
        <authorList>
            <person name="Simoes-Araujo J.L.Sr."/>
            <person name="Barauna A.C."/>
            <person name="Silva K."/>
            <person name="Zilli J.E."/>
        </authorList>
    </citation>
    <scope>NUCLEOTIDE SEQUENCE [LARGE SCALE GENOMIC DNA]</scope>
    <source>
        <strain evidence="5 6">BR 10245</strain>
    </source>
</reference>
<dbReference type="PROSITE" id="PS50043">
    <property type="entry name" value="HTH_LUXR_2"/>
    <property type="match status" value="1"/>
</dbReference>
<evidence type="ECO:0000259" key="4">
    <source>
        <dbReference type="PROSITE" id="PS50043"/>
    </source>
</evidence>
<dbReference type="Proteomes" id="UP000076959">
    <property type="component" value="Unassembled WGS sequence"/>
</dbReference>
<dbReference type="OrthoDB" id="343383at2"/>
<evidence type="ECO:0000313" key="5">
    <source>
        <dbReference type="EMBL" id="OAF07223.1"/>
    </source>
</evidence>
<dbReference type="CDD" id="cd06170">
    <property type="entry name" value="LuxR_C_like"/>
    <property type="match status" value="1"/>
</dbReference>
<name>A0A176YM50_9BRAD</name>
<dbReference type="InterPro" id="IPR036388">
    <property type="entry name" value="WH-like_DNA-bd_sf"/>
</dbReference>
<keyword evidence="6" id="KW-1185">Reference proteome</keyword>
<evidence type="ECO:0000256" key="2">
    <source>
        <dbReference type="ARBA" id="ARBA00023125"/>
    </source>
</evidence>
<keyword evidence="1" id="KW-0805">Transcription regulation</keyword>
<dbReference type="Gene3D" id="1.10.10.10">
    <property type="entry name" value="Winged helix-like DNA-binding domain superfamily/Winged helix DNA-binding domain"/>
    <property type="match status" value="1"/>
</dbReference>
<evidence type="ECO:0000256" key="1">
    <source>
        <dbReference type="ARBA" id="ARBA00023015"/>
    </source>
</evidence>
<dbReference type="Pfam" id="PF00196">
    <property type="entry name" value="GerE"/>
    <property type="match status" value="1"/>
</dbReference>
<comment type="caution">
    <text evidence="5">The sequence shown here is derived from an EMBL/GenBank/DDBJ whole genome shotgun (WGS) entry which is preliminary data.</text>
</comment>
<keyword evidence="2" id="KW-0238">DNA-binding</keyword>
<sequence>MEETMEGPGESDIAPAVLAIGRPVFPQALIDTLRRIAGVDHCMVFTFADERTARCLLDIGNIPIGPDLGAAYSSHFHLADPNRDVIFRERASVSPIVLPTFARRMYSARYAKIFFEDADIVDKFATAIWVEHTCFYANFYRTISQGRFNSEQVARLNRIAPGVGATVARHFQAQIAPDHNPFHKLELLFSTIAPLTHLTGREREVCLRILSGFSSEAISADLAISLQSTLTYRKRAYRKLGIASQNELFAIALRLLTSLHGLN</sequence>
<proteinExistence type="predicted"/>
<organism evidence="5 6">
    <name type="scientific">Bradyrhizobium centrolobii</name>
    <dbReference type="NCBI Taxonomy" id="1505087"/>
    <lineage>
        <taxon>Bacteria</taxon>
        <taxon>Pseudomonadati</taxon>
        <taxon>Pseudomonadota</taxon>
        <taxon>Alphaproteobacteria</taxon>
        <taxon>Hyphomicrobiales</taxon>
        <taxon>Nitrobacteraceae</taxon>
        <taxon>Bradyrhizobium</taxon>
    </lineage>
</organism>
<dbReference type="GO" id="GO:0003677">
    <property type="term" value="F:DNA binding"/>
    <property type="evidence" value="ECO:0007669"/>
    <property type="project" value="UniProtKB-KW"/>
</dbReference>
<protein>
    <submittedName>
        <fullName evidence="5">Helix-turn-helix transcriptional regulator</fullName>
    </submittedName>
</protein>